<keyword evidence="3 5" id="KW-0472">Membrane</keyword>
<reference evidence="7" key="1">
    <citation type="journal article" date="2021" name="Front. Microbiol.">
        <title>Comprehensive Comparative Genomics and Phenotyping of Methylobacterium Species.</title>
        <authorList>
            <person name="Alessa O."/>
            <person name="Ogura Y."/>
            <person name="Fujitani Y."/>
            <person name="Takami H."/>
            <person name="Hayashi T."/>
            <person name="Sahin N."/>
            <person name="Tani A."/>
        </authorList>
    </citation>
    <scope>NUCLEOTIDE SEQUENCE</scope>
    <source>
        <strain evidence="7">DSM 17168</strain>
    </source>
</reference>
<keyword evidence="8" id="KW-1185">Reference proteome</keyword>
<dbReference type="InterPro" id="IPR035658">
    <property type="entry name" value="TrbF"/>
</dbReference>
<comment type="subcellular location">
    <subcellularLocation>
        <location evidence="4">Endomembrane system</location>
        <topology evidence="4">Single-pass membrane protein</topology>
    </subcellularLocation>
</comment>
<accession>A0ABQ4SIH6</accession>
<dbReference type="InterPro" id="IPR032710">
    <property type="entry name" value="NTF2-like_dom_sf"/>
</dbReference>
<feature type="transmembrane region" description="Helical" evidence="5">
    <location>
        <begin position="39"/>
        <end position="60"/>
    </location>
</feature>
<evidence type="ECO:0000313" key="7">
    <source>
        <dbReference type="EMBL" id="GJE02374.1"/>
    </source>
</evidence>
<reference evidence="7" key="2">
    <citation type="submission" date="2021-08" db="EMBL/GenBank/DDBJ databases">
        <authorList>
            <person name="Tani A."/>
            <person name="Ola A."/>
            <person name="Ogura Y."/>
            <person name="Katsura K."/>
            <person name="Hayashi T."/>
        </authorList>
    </citation>
    <scope>NUCLEOTIDE SEQUENCE</scope>
    <source>
        <strain evidence="7">DSM 17168</strain>
    </source>
</reference>
<dbReference type="EMBL" id="BPQQ01000054">
    <property type="protein sequence ID" value="GJE02374.1"/>
    <property type="molecule type" value="Genomic_DNA"/>
</dbReference>
<proteinExistence type="predicted"/>
<comment type="caution">
    <text evidence="7">The sequence shown here is derived from an EMBL/GenBank/DDBJ whole genome shotgun (WGS) entry which is preliminary data.</text>
</comment>
<dbReference type="CDD" id="cd16425">
    <property type="entry name" value="TrbF"/>
    <property type="match status" value="1"/>
</dbReference>
<evidence type="ECO:0000256" key="5">
    <source>
        <dbReference type="SAM" id="Phobius"/>
    </source>
</evidence>
<evidence type="ECO:0000256" key="2">
    <source>
        <dbReference type="ARBA" id="ARBA00022989"/>
    </source>
</evidence>
<dbReference type="Gene3D" id="3.10.450.230">
    <property type="entry name" value="VirB8 protein"/>
    <property type="match status" value="1"/>
</dbReference>
<evidence type="ECO:0000259" key="6">
    <source>
        <dbReference type="Pfam" id="PF04335"/>
    </source>
</evidence>
<sequence>MSPTSLPDSYSHAAAENPYVAARREWNERYGSYIRQARMWQIMAFLCLGLATMSTGYALWIRQNTTYQPFVIAVDKIGMPVFAGFPERIEYADRRVVQNLLGDFVTNFRSVTTDGTVLKRNVERLYGFLITGDPATNKITSYFRTEGQDPFVRALTETVSVQVRSVVPLSETSYQVDWIEIVRKPNGDERSRIAMKGVAQVQMIPPQSEAVIRANPIGLYIKDFDWVQQL</sequence>
<protein>
    <recommendedName>
        <fullName evidence="6">Bacterial virulence protein VirB8 domain-containing protein</fullName>
    </recommendedName>
</protein>
<dbReference type="InterPro" id="IPR007430">
    <property type="entry name" value="VirB8"/>
</dbReference>
<keyword evidence="2 5" id="KW-1133">Transmembrane helix</keyword>
<evidence type="ECO:0000256" key="3">
    <source>
        <dbReference type="ARBA" id="ARBA00023136"/>
    </source>
</evidence>
<evidence type="ECO:0000256" key="1">
    <source>
        <dbReference type="ARBA" id="ARBA00022692"/>
    </source>
</evidence>
<gene>
    <name evidence="7" type="ORF">GMJLKIPL_4321</name>
</gene>
<organism evidence="7 8">
    <name type="scientific">Methylobacterium isbiliense</name>
    <dbReference type="NCBI Taxonomy" id="315478"/>
    <lineage>
        <taxon>Bacteria</taxon>
        <taxon>Pseudomonadati</taxon>
        <taxon>Pseudomonadota</taxon>
        <taxon>Alphaproteobacteria</taxon>
        <taxon>Hyphomicrobiales</taxon>
        <taxon>Methylobacteriaceae</taxon>
        <taxon>Methylobacterium</taxon>
    </lineage>
</organism>
<dbReference type="Proteomes" id="UP001055153">
    <property type="component" value="Unassembled WGS sequence"/>
</dbReference>
<feature type="domain" description="Bacterial virulence protein VirB8" evidence="6">
    <location>
        <begin position="22"/>
        <end position="227"/>
    </location>
</feature>
<dbReference type="SUPFAM" id="SSF54427">
    <property type="entry name" value="NTF2-like"/>
    <property type="match status" value="1"/>
</dbReference>
<evidence type="ECO:0000256" key="4">
    <source>
        <dbReference type="ARBA" id="ARBA00037847"/>
    </source>
</evidence>
<dbReference type="Pfam" id="PF04335">
    <property type="entry name" value="VirB8"/>
    <property type="match status" value="1"/>
</dbReference>
<keyword evidence="1 5" id="KW-0812">Transmembrane</keyword>
<evidence type="ECO:0000313" key="8">
    <source>
        <dbReference type="Proteomes" id="UP001055153"/>
    </source>
</evidence>
<name>A0ABQ4SIH6_9HYPH</name>